<accession>A0A379JGY1</accession>
<gene>
    <name evidence="1" type="ORF">NCTC1934_05101</name>
</gene>
<proteinExistence type="predicted"/>
<organism evidence="1 2">
    <name type="scientific">Nocardia otitidiscaviarum</name>
    <dbReference type="NCBI Taxonomy" id="1823"/>
    <lineage>
        <taxon>Bacteria</taxon>
        <taxon>Bacillati</taxon>
        <taxon>Actinomycetota</taxon>
        <taxon>Actinomycetes</taxon>
        <taxon>Mycobacteriales</taxon>
        <taxon>Nocardiaceae</taxon>
        <taxon>Nocardia</taxon>
    </lineage>
</organism>
<dbReference type="Proteomes" id="UP000255467">
    <property type="component" value="Unassembled WGS sequence"/>
</dbReference>
<evidence type="ECO:0000313" key="2">
    <source>
        <dbReference type="Proteomes" id="UP000255467"/>
    </source>
</evidence>
<dbReference type="EMBL" id="UGRY01000003">
    <property type="protein sequence ID" value="SUD47778.1"/>
    <property type="molecule type" value="Genomic_DNA"/>
</dbReference>
<keyword evidence="2" id="KW-1185">Reference proteome</keyword>
<name>A0A379JGY1_9NOCA</name>
<sequence length="79" mass="8903">MGRFMFGLADLLREFRPFDFGIFAHPCFAEHCQQDHSPSGCEPIGDSDGRAVNRWAQLTDPVAEISGVWLTERFGLLCE</sequence>
<protein>
    <submittedName>
        <fullName evidence="1">Uncharacterized protein</fullName>
    </submittedName>
</protein>
<dbReference type="AlphaFoldDB" id="A0A379JGY1"/>
<evidence type="ECO:0000313" key="1">
    <source>
        <dbReference type="EMBL" id="SUD47778.1"/>
    </source>
</evidence>
<reference evidence="1 2" key="1">
    <citation type="submission" date="2018-06" db="EMBL/GenBank/DDBJ databases">
        <authorList>
            <consortium name="Pathogen Informatics"/>
            <person name="Doyle S."/>
        </authorList>
    </citation>
    <scope>NUCLEOTIDE SEQUENCE [LARGE SCALE GENOMIC DNA]</scope>
    <source>
        <strain evidence="1 2">NCTC1934</strain>
    </source>
</reference>